<evidence type="ECO:0000256" key="5">
    <source>
        <dbReference type="ARBA" id="ARBA00022777"/>
    </source>
</evidence>
<dbReference type="GO" id="GO:0004674">
    <property type="term" value="F:protein serine/threonine kinase activity"/>
    <property type="evidence" value="ECO:0007669"/>
    <property type="project" value="UniProtKB-EC"/>
</dbReference>
<dbReference type="RefSeq" id="WP_182845476.1">
    <property type="nucleotide sequence ID" value="NZ_BAAALP010000001.1"/>
</dbReference>
<dbReference type="InterPro" id="IPR050660">
    <property type="entry name" value="NEK_Ser/Thr_kinase"/>
</dbReference>
<sequence>MAKQPETIGPYEVLRLLGSGGMGSVHLALDGEGRTVAVKVLHPHIAAESRGLERMEREAAAMRQVRHPNVAEIVDADLTGESPYLVTRYVQGLSLHRIVEERGPLEGEALRAVARGLAEALRAVHAAGVVHRDLTPRNVMMTDGRPVLIDLGLAVAPEATRMTQGVIGTPGYIAPEVFDGQRPGPAADVFAWGATVAFAATGRHCFHGATTLEVFNRVLNGEPDLDGVPADLLGAVTAALAKNPAERPQADALTGDAAPAPPSAPPPAAPPPPPAAPLEPLRARFREAMRRDDADGAVAAATELWRAAVATEDRAEIAEGLRALGEALVAKDDHHNAWANFEQGRALAAEVGRRPTEGWCLYGLGVCAAAHKDHARADHALRHAIAIALETGDPTLESSCVFELAVMAESHRDFPQAEWMYDRLRRLSAVTGKTEDLAHALHGLGTCAVEQRRHEHAEAFLTEALRVAEGLGDTELQHWIVDDLLRARPGRRHGG</sequence>
<keyword evidence="11" id="KW-1185">Reference proteome</keyword>
<dbReference type="Gene3D" id="1.25.40.10">
    <property type="entry name" value="Tetratricopeptide repeat domain"/>
    <property type="match status" value="1"/>
</dbReference>
<dbReference type="GO" id="GO:0005524">
    <property type="term" value="F:ATP binding"/>
    <property type="evidence" value="ECO:0007669"/>
    <property type="project" value="UniProtKB-UniRule"/>
</dbReference>
<evidence type="ECO:0000313" key="10">
    <source>
        <dbReference type="EMBL" id="MBA8953294.1"/>
    </source>
</evidence>
<feature type="region of interest" description="Disordered" evidence="8">
    <location>
        <begin position="245"/>
        <end position="279"/>
    </location>
</feature>
<feature type="domain" description="Protein kinase" evidence="9">
    <location>
        <begin position="11"/>
        <end position="261"/>
    </location>
</feature>
<dbReference type="PROSITE" id="PS00107">
    <property type="entry name" value="PROTEIN_KINASE_ATP"/>
    <property type="match status" value="1"/>
</dbReference>
<evidence type="ECO:0000256" key="4">
    <source>
        <dbReference type="ARBA" id="ARBA00022741"/>
    </source>
</evidence>
<dbReference type="CDD" id="cd14014">
    <property type="entry name" value="STKc_PknB_like"/>
    <property type="match status" value="1"/>
</dbReference>
<dbReference type="InterPro" id="IPR017441">
    <property type="entry name" value="Protein_kinase_ATP_BS"/>
</dbReference>
<name>A0A7W3QN77_ACTNM</name>
<dbReference type="EMBL" id="JACJIA010000006">
    <property type="protein sequence ID" value="MBA8953294.1"/>
    <property type="molecule type" value="Genomic_DNA"/>
</dbReference>
<organism evidence="10 11">
    <name type="scientific">Actinomadura namibiensis</name>
    <dbReference type="NCBI Taxonomy" id="182080"/>
    <lineage>
        <taxon>Bacteria</taxon>
        <taxon>Bacillati</taxon>
        <taxon>Actinomycetota</taxon>
        <taxon>Actinomycetes</taxon>
        <taxon>Streptosporangiales</taxon>
        <taxon>Thermomonosporaceae</taxon>
        <taxon>Actinomadura</taxon>
    </lineage>
</organism>
<evidence type="ECO:0000313" key="11">
    <source>
        <dbReference type="Proteomes" id="UP000572680"/>
    </source>
</evidence>
<dbReference type="PROSITE" id="PS50011">
    <property type="entry name" value="PROTEIN_KINASE_DOM"/>
    <property type="match status" value="1"/>
</dbReference>
<dbReference type="SUPFAM" id="SSF48452">
    <property type="entry name" value="TPR-like"/>
    <property type="match status" value="1"/>
</dbReference>
<evidence type="ECO:0000256" key="3">
    <source>
        <dbReference type="ARBA" id="ARBA00022679"/>
    </source>
</evidence>
<accession>A0A7W3QN77</accession>
<dbReference type="SUPFAM" id="SSF56112">
    <property type="entry name" value="Protein kinase-like (PK-like)"/>
    <property type="match status" value="1"/>
</dbReference>
<dbReference type="AlphaFoldDB" id="A0A7W3QN77"/>
<dbReference type="EC" id="2.7.11.1" evidence="2"/>
<keyword evidence="6 7" id="KW-0067">ATP-binding</keyword>
<dbReference type="SMART" id="SM00028">
    <property type="entry name" value="TPR"/>
    <property type="match status" value="3"/>
</dbReference>
<dbReference type="InterPro" id="IPR011990">
    <property type="entry name" value="TPR-like_helical_dom_sf"/>
</dbReference>
<dbReference type="Proteomes" id="UP000572680">
    <property type="component" value="Unassembled WGS sequence"/>
</dbReference>
<keyword evidence="4 7" id="KW-0547">Nucleotide-binding</keyword>
<feature type="compositionally biased region" description="Pro residues" evidence="8">
    <location>
        <begin position="259"/>
        <end position="277"/>
    </location>
</feature>
<dbReference type="Gene3D" id="1.10.510.10">
    <property type="entry name" value="Transferase(Phosphotransferase) domain 1"/>
    <property type="match status" value="1"/>
</dbReference>
<keyword evidence="5" id="KW-0418">Kinase</keyword>
<reference evidence="10 11" key="1">
    <citation type="submission" date="2020-08" db="EMBL/GenBank/DDBJ databases">
        <title>Genomic Encyclopedia of Type Strains, Phase IV (KMG-IV): sequencing the most valuable type-strain genomes for metagenomic binning, comparative biology and taxonomic classification.</title>
        <authorList>
            <person name="Goeker M."/>
        </authorList>
    </citation>
    <scope>NUCLEOTIDE SEQUENCE [LARGE SCALE GENOMIC DNA]</scope>
    <source>
        <strain evidence="10 11">DSM 44197</strain>
    </source>
</reference>
<dbReference type="InterPro" id="IPR011009">
    <property type="entry name" value="Kinase-like_dom_sf"/>
</dbReference>
<comment type="caution">
    <text evidence="10">The sequence shown here is derived from an EMBL/GenBank/DDBJ whole genome shotgun (WGS) entry which is preliminary data.</text>
</comment>
<evidence type="ECO:0000256" key="6">
    <source>
        <dbReference type="ARBA" id="ARBA00022840"/>
    </source>
</evidence>
<evidence type="ECO:0000256" key="7">
    <source>
        <dbReference type="PROSITE-ProRule" id="PRU10141"/>
    </source>
</evidence>
<dbReference type="Gene3D" id="3.30.200.20">
    <property type="entry name" value="Phosphorylase Kinase, domain 1"/>
    <property type="match status" value="1"/>
</dbReference>
<evidence type="ECO:0000256" key="2">
    <source>
        <dbReference type="ARBA" id="ARBA00012513"/>
    </source>
</evidence>
<proteinExistence type="inferred from homology"/>
<evidence type="ECO:0000256" key="8">
    <source>
        <dbReference type="SAM" id="MobiDB-lite"/>
    </source>
</evidence>
<feature type="binding site" evidence="7">
    <location>
        <position position="39"/>
    </location>
    <ligand>
        <name>ATP</name>
        <dbReference type="ChEBI" id="CHEBI:30616"/>
    </ligand>
</feature>
<dbReference type="PANTHER" id="PTHR43671:SF13">
    <property type="entry name" value="SERINE_THREONINE-PROTEIN KINASE NEK2"/>
    <property type="match status" value="1"/>
</dbReference>
<evidence type="ECO:0000259" key="9">
    <source>
        <dbReference type="PROSITE" id="PS50011"/>
    </source>
</evidence>
<protein>
    <recommendedName>
        <fullName evidence="2">non-specific serine/threonine protein kinase</fullName>
        <ecNumber evidence="2">2.7.11.1</ecNumber>
    </recommendedName>
</protein>
<dbReference type="PROSITE" id="PS00109">
    <property type="entry name" value="PROTEIN_KINASE_TYR"/>
    <property type="match status" value="1"/>
</dbReference>
<dbReference type="InterPro" id="IPR019734">
    <property type="entry name" value="TPR_rpt"/>
</dbReference>
<evidence type="ECO:0000256" key="1">
    <source>
        <dbReference type="ARBA" id="ARBA00010886"/>
    </source>
</evidence>
<gene>
    <name evidence="10" type="ORF">HNR61_004944</name>
</gene>
<comment type="similarity">
    <text evidence="1">Belongs to the protein kinase superfamily. NEK Ser/Thr protein kinase family. NIMA subfamily.</text>
</comment>
<keyword evidence="3" id="KW-0808">Transferase</keyword>
<dbReference type="InterPro" id="IPR000719">
    <property type="entry name" value="Prot_kinase_dom"/>
</dbReference>
<dbReference type="InterPro" id="IPR008266">
    <property type="entry name" value="Tyr_kinase_AS"/>
</dbReference>
<dbReference type="Pfam" id="PF00069">
    <property type="entry name" value="Pkinase"/>
    <property type="match status" value="1"/>
</dbReference>
<dbReference type="PANTHER" id="PTHR43671">
    <property type="entry name" value="SERINE/THREONINE-PROTEIN KINASE NEK"/>
    <property type="match status" value="1"/>
</dbReference>